<evidence type="ECO:0000256" key="2">
    <source>
        <dbReference type="ARBA" id="ARBA00005189"/>
    </source>
</evidence>
<dbReference type="PANTHER" id="PTHR19353:SF30">
    <property type="entry name" value="DELTA 8-(E)-SPHINGOLIPID DESATURASE"/>
    <property type="match status" value="1"/>
</dbReference>
<dbReference type="Pfam" id="PF00173">
    <property type="entry name" value="Cyt-b5"/>
    <property type="match status" value="1"/>
</dbReference>
<dbReference type="EMBL" id="JACGWO010000013">
    <property type="protein sequence ID" value="KAK4412622.1"/>
    <property type="molecule type" value="Genomic_DNA"/>
</dbReference>
<dbReference type="InterPro" id="IPR036400">
    <property type="entry name" value="Cyt_B5-like_heme/steroid_sf"/>
</dbReference>
<evidence type="ECO:0000256" key="9">
    <source>
        <dbReference type="ARBA" id="ARBA00023098"/>
    </source>
</evidence>
<feature type="transmembrane region" description="Helical" evidence="11">
    <location>
        <begin position="111"/>
        <end position="130"/>
    </location>
</feature>
<evidence type="ECO:0000256" key="3">
    <source>
        <dbReference type="ARBA" id="ARBA00009295"/>
    </source>
</evidence>
<evidence type="ECO:0000313" key="13">
    <source>
        <dbReference type="EMBL" id="KAK4412622.1"/>
    </source>
</evidence>
<name>A0AAE2C873_9LAMI</name>
<keyword evidence="10 11" id="KW-0472">Membrane</keyword>
<dbReference type="InterPro" id="IPR001199">
    <property type="entry name" value="Cyt_B5-like_heme/steroid-bd"/>
</dbReference>
<dbReference type="Proteomes" id="UP001293254">
    <property type="component" value="Unassembled WGS sequence"/>
</dbReference>
<keyword evidence="6 11" id="KW-1133">Transmembrane helix</keyword>
<dbReference type="GO" id="GO:0016717">
    <property type="term" value="F:oxidoreductase activity, acting on paired donors, with oxidation of a pair of donors resulting in the reduction of molecular oxygen to two molecules of water"/>
    <property type="evidence" value="ECO:0007669"/>
    <property type="project" value="TreeGrafter"/>
</dbReference>
<feature type="transmembrane region" description="Helical" evidence="11">
    <location>
        <begin position="136"/>
        <end position="156"/>
    </location>
</feature>
<evidence type="ECO:0000256" key="5">
    <source>
        <dbReference type="ARBA" id="ARBA00022723"/>
    </source>
</evidence>
<sequence length="201" mass="23077">MAEAKRYITSEELKTHNKSGDLWISIQGKVYDVSEWVNHHPGGELPLLNLAGQDATDAFVAYHTGTAWQFLDKFINGFYLKDYSVSQVSKDYRKLVYEFSKMGLFEKKGHGFFVSMSFMAVMFSLSVYGVVCCEDFWLHLLCAALMGFLWIQSGWIGHDSGHYQVMLTPKQICADSFRQLSSRHKHWVVEMEPQCSPHCLQ</sequence>
<reference evidence="13" key="2">
    <citation type="journal article" date="2024" name="Plant">
        <title>Genomic evolution and insights into agronomic trait innovations of Sesamum species.</title>
        <authorList>
            <person name="Miao H."/>
            <person name="Wang L."/>
            <person name="Qu L."/>
            <person name="Liu H."/>
            <person name="Sun Y."/>
            <person name="Le M."/>
            <person name="Wang Q."/>
            <person name="Wei S."/>
            <person name="Zheng Y."/>
            <person name="Lin W."/>
            <person name="Duan Y."/>
            <person name="Cao H."/>
            <person name="Xiong S."/>
            <person name="Wang X."/>
            <person name="Wei L."/>
            <person name="Li C."/>
            <person name="Ma Q."/>
            <person name="Ju M."/>
            <person name="Zhao R."/>
            <person name="Li G."/>
            <person name="Mu C."/>
            <person name="Tian Q."/>
            <person name="Mei H."/>
            <person name="Zhang T."/>
            <person name="Gao T."/>
            <person name="Zhang H."/>
        </authorList>
    </citation>
    <scope>NUCLEOTIDE SEQUENCE</scope>
    <source>
        <strain evidence="13">3651</strain>
    </source>
</reference>
<dbReference type="GO" id="GO:0016020">
    <property type="term" value="C:membrane"/>
    <property type="evidence" value="ECO:0007669"/>
    <property type="project" value="UniProtKB-SubCell"/>
</dbReference>
<dbReference type="InterPro" id="IPR012171">
    <property type="entry name" value="Fatty_acid_desaturase"/>
</dbReference>
<protein>
    <submittedName>
        <fullName evidence="13">Acyl-lipid (9-3)-desaturase</fullName>
    </submittedName>
</protein>
<reference evidence="13" key="1">
    <citation type="submission" date="2020-06" db="EMBL/GenBank/DDBJ databases">
        <authorList>
            <person name="Li T."/>
            <person name="Hu X."/>
            <person name="Zhang T."/>
            <person name="Song X."/>
            <person name="Zhang H."/>
            <person name="Dai N."/>
            <person name="Sheng W."/>
            <person name="Hou X."/>
            <person name="Wei L."/>
        </authorList>
    </citation>
    <scope>NUCLEOTIDE SEQUENCE</scope>
    <source>
        <strain evidence="13">3651</strain>
        <tissue evidence="13">Leaf</tissue>
    </source>
</reference>
<proteinExistence type="inferred from homology"/>
<keyword evidence="9" id="KW-0443">Lipid metabolism</keyword>
<dbReference type="PROSITE" id="PS50255">
    <property type="entry name" value="CYTOCHROME_B5_2"/>
    <property type="match status" value="1"/>
</dbReference>
<gene>
    <name evidence="13" type="ORF">Salat_2909300</name>
</gene>
<keyword evidence="5" id="KW-0479">Metal-binding</keyword>
<dbReference type="Gene3D" id="3.10.120.10">
    <property type="entry name" value="Cytochrome b5-like heme/steroid binding domain"/>
    <property type="match status" value="1"/>
</dbReference>
<accession>A0AAE2C873</accession>
<evidence type="ECO:0000256" key="4">
    <source>
        <dbReference type="ARBA" id="ARBA00022692"/>
    </source>
</evidence>
<evidence type="ECO:0000256" key="8">
    <source>
        <dbReference type="ARBA" id="ARBA00023004"/>
    </source>
</evidence>
<comment type="similarity">
    <text evidence="3">Belongs to the fatty acid desaturase type 1 family.</text>
</comment>
<dbReference type="SUPFAM" id="SSF55856">
    <property type="entry name" value="Cytochrome b5-like heme/steroid binding domain"/>
    <property type="match status" value="1"/>
</dbReference>
<keyword evidence="4 11" id="KW-0812">Transmembrane</keyword>
<dbReference type="AlphaFoldDB" id="A0AAE2C873"/>
<evidence type="ECO:0000256" key="6">
    <source>
        <dbReference type="ARBA" id="ARBA00022989"/>
    </source>
</evidence>
<evidence type="ECO:0000256" key="11">
    <source>
        <dbReference type="SAM" id="Phobius"/>
    </source>
</evidence>
<feature type="domain" description="Cytochrome b5 heme-binding" evidence="12">
    <location>
        <begin position="5"/>
        <end position="89"/>
    </location>
</feature>
<dbReference type="GO" id="GO:0046872">
    <property type="term" value="F:metal ion binding"/>
    <property type="evidence" value="ECO:0007669"/>
    <property type="project" value="UniProtKB-KW"/>
</dbReference>
<evidence type="ECO:0000313" key="14">
    <source>
        <dbReference type="Proteomes" id="UP001293254"/>
    </source>
</evidence>
<comment type="subcellular location">
    <subcellularLocation>
        <location evidence="1">Membrane</location>
        <topology evidence="1">Multi-pass membrane protein</topology>
    </subcellularLocation>
</comment>
<comment type="caution">
    <text evidence="13">The sequence shown here is derived from an EMBL/GenBank/DDBJ whole genome shotgun (WGS) entry which is preliminary data.</text>
</comment>
<dbReference type="GO" id="GO:0006629">
    <property type="term" value="P:lipid metabolic process"/>
    <property type="evidence" value="ECO:0007669"/>
    <property type="project" value="UniProtKB-KW"/>
</dbReference>
<dbReference type="SMART" id="SM01117">
    <property type="entry name" value="Cyt-b5"/>
    <property type="match status" value="1"/>
</dbReference>
<evidence type="ECO:0000259" key="12">
    <source>
        <dbReference type="PROSITE" id="PS50255"/>
    </source>
</evidence>
<evidence type="ECO:0000256" key="7">
    <source>
        <dbReference type="ARBA" id="ARBA00023002"/>
    </source>
</evidence>
<keyword evidence="8" id="KW-0408">Iron</keyword>
<organism evidence="13 14">
    <name type="scientific">Sesamum alatum</name>
    <dbReference type="NCBI Taxonomy" id="300844"/>
    <lineage>
        <taxon>Eukaryota</taxon>
        <taxon>Viridiplantae</taxon>
        <taxon>Streptophyta</taxon>
        <taxon>Embryophyta</taxon>
        <taxon>Tracheophyta</taxon>
        <taxon>Spermatophyta</taxon>
        <taxon>Magnoliopsida</taxon>
        <taxon>eudicotyledons</taxon>
        <taxon>Gunneridae</taxon>
        <taxon>Pentapetalae</taxon>
        <taxon>asterids</taxon>
        <taxon>lamiids</taxon>
        <taxon>Lamiales</taxon>
        <taxon>Pedaliaceae</taxon>
        <taxon>Sesamum</taxon>
    </lineage>
</organism>
<comment type="pathway">
    <text evidence="2">Lipid metabolism.</text>
</comment>
<keyword evidence="7" id="KW-0560">Oxidoreductase</keyword>
<keyword evidence="14" id="KW-1185">Reference proteome</keyword>
<evidence type="ECO:0000256" key="1">
    <source>
        <dbReference type="ARBA" id="ARBA00004141"/>
    </source>
</evidence>
<dbReference type="PANTHER" id="PTHR19353">
    <property type="entry name" value="FATTY ACID DESATURASE 2"/>
    <property type="match status" value="1"/>
</dbReference>
<evidence type="ECO:0000256" key="10">
    <source>
        <dbReference type="ARBA" id="ARBA00023136"/>
    </source>
</evidence>